<gene>
    <name evidence="2" type="ORF">SAMN05661093_01608</name>
</gene>
<dbReference type="Proteomes" id="UP000192674">
    <property type="component" value="Unassembled WGS sequence"/>
</dbReference>
<sequence>MLEHMTMDEIIGFVAGLDGVLTLKPGPGDGSPELSWGDTFFYYAPDGVTPTKTQPFATVVTKNYPGDESSRLDRPDTFRVNMFAGKDAFVQWTGHAPRDAASIEGDASAADTVIAHPVYGTVGWLAVVNPGPRTEAAVRELLTSAYEIARSRYERRAESQAR</sequence>
<evidence type="ECO:0000313" key="3">
    <source>
        <dbReference type="Proteomes" id="UP000192674"/>
    </source>
</evidence>
<evidence type="ECO:0000259" key="1">
    <source>
        <dbReference type="Pfam" id="PF19694"/>
    </source>
</evidence>
<keyword evidence="3" id="KW-1185">Reference proteome</keyword>
<evidence type="ECO:0000313" key="2">
    <source>
        <dbReference type="EMBL" id="SMC70968.1"/>
    </source>
</evidence>
<organism evidence="2 3">
    <name type="scientific">Kibdelosporangium aridum</name>
    <dbReference type="NCBI Taxonomy" id="2030"/>
    <lineage>
        <taxon>Bacteria</taxon>
        <taxon>Bacillati</taxon>
        <taxon>Actinomycetota</taxon>
        <taxon>Actinomycetes</taxon>
        <taxon>Pseudonocardiales</taxon>
        <taxon>Pseudonocardiaceae</taxon>
        <taxon>Kibdelosporangium</taxon>
    </lineage>
</organism>
<dbReference type="Pfam" id="PF19694">
    <property type="entry name" value="DUF6194"/>
    <property type="match status" value="1"/>
</dbReference>
<feature type="domain" description="DUF6194" evidence="1">
    <location>
        <begin position="5"/>
        <end position="157"/>
    </location>
</feature>
<name>A0A1Y5X7Q1_KIBAR</name>
<reference evidence="2 3" key="1">
    <citation type="submission" date="2017-04" db="EMBL/GenBank/DDBJ databases">
        <authorList>
            <person name="Afonso C.L."/>
            <person name="Miller P.J."/>
            <person name="Scott M.A."/>
            <person name="Spackman E."/>
            <person name="Goraichik I."/>
            <person name="Dimitrov K.M."/>
            <person name="Suarez D.L."/>
            <person name="Swayne D.E."/>
        </authorList>
    </citation>
    <scope>NUCLEOTIDE SEQUENCE [LARGE SCALE GENOMIC DNA]</scope>
    <source>
        <strain evidence="2 3">DSM 43828</strain>
    </source>
</reference>
<proteinExistence type="predicted"/>
<accession>A0A1Y5X7Q1</accession>
<dbReference type="InterPro" id="IPR045676">
    <property type="entry name" value="DUF6194"/>
</dbReference>
<dbReference type="EMBL" id="FWXV01000001">
    <property type="protein sequence ID" value="SMC70968.1"/>
    <property type="molecule type" value="Genomic_DNA"/>
</dbReference>
<protein>
    <recommendedName>
        <fullName evidence="1">DUF6194 domain-containing protein</fullName>
    </recommendedName>
</protein>
<dbReference type="AlphaFoldDB" id="A0A1Y5X7Q1"/>